<dbReference type="InterPro" id="IPR006311">
    <property type="entry name" value="TAT_signal"/>
</dbReference>
<dbReference type="PANTHER" id="PTHR34315">
    <property type="match status" value="1"/>
</dbReference>
<dbReference type="GO" id="GO:0051213">
    <property type="term" value="F:dioxygenase activity"/>
    <property type="evidence" value="ECO:0007669"/>
    <property type="project" value="UniProtKB-KW"/>
</dbReference>
<organism evidence="3 4">
    <name type="scientific">Crenobacter oryzisoli</name>
    <dbReference type="NCBI Taxonomy" id="3056844"/>
    <lineage>
        <taxon>Bacteria</taxon>
        <taxon>Pseudomonadati</taxon>
        <taxon>Pseudomonadota</taxon>
        <taxon>Betaproteobacteria</taxon>
        <taxon>Neisseriales</taxon>
        <taxon>Neisseriaceae</taxon>
        <taxon>Crenobacter</taxon>
    </lineage>
</organism>
<evidence type="ECO:0000259" key="2">
    <source>
        <dbReference type="Pfam" id="PF00775"/>
    </source>
</evidence>
<dbReference type="Pfam" id="PF00775">
    <property type="entry name" value="Dioxygenase_C"/>
    <property type="match status" value="1"/>
</dbReference>
<dbReference type="InterPro" id="IPR000627">
    <property type="entry name" value="Intradiol_dOase_C"/>
</dbReference>
<keyword evidence="3" id="KW-0223">Dioxygenase</keyword>
<keyword evidence="3" id="KW-0560">Oxidoreductase</keyword>
<dbReference type="CDD" id="cd03457">
    <property type="entry name" value="intradiol_dioxygenase_like"/>
    <property type="match status" value="1"/>
</dbReference>
<dbReference type="PANTHER" id="PTHR34315:SF1">
    <property type="entry name" value="INTRADIOL RING-CLEAVAGE DIOXYGENASES DOMAIN-CONTAINING PROTEIN-RELATED"/>
    <property type="match status" value="1"/>
</dbReference>
<evidence type="ECO:0000313" key="3">
    <source>
        <dbReference type="EMBL" id="MDN0074118.1"/>
    </source>
</evidence>
<evidence type="ECO:0000256" key="1">
    <source>
        <dbReference type="SAM" id="SignalP"/>
    </source>
</evidence>
<comment type="caution">
    <text evidence="3">The sequence shown here is derived from an EMBL/GenBank/DDBJ whole genome shotgun (WGS) entry which is preliminary data.</text>
</comment>
<sequence>MNDRFAFNRRTVLTLCGAAGASLLVDRAMATPLAQALGSVGTSVPACVLTPAQTEGPYFVDERLERADLRSDPATGRVAAGVPLQLTLQVSRLAGGGCHPLVGAQVDLWHCDADGVYSDANDPGFNTRGTRFLRGFQRSGADGRVRFLTIYPGWYDGRTVHIHFKIRPREGGEFTSQLYFDDALTDRVHALAPYVRRGQRTMRNADDGIFRRGGERLLLDVRSTPNGFSTFYEVGLKAT</sequence>
<dbReference type="Gene3D" id="2.60.130.10">
    <property type="entry name" value="Aromatic compound dioxygenase"/>
    <property type="match status" value="1"/>
</dbReference>
<accession>A0ABT7XJZ6</accession>
<feature type="chain" id="PRO_5045448594" evidence="1">
    <location>
        <begin position="31"/>
        <end position="239"/>
    </location>
</feature>
<feature type="domain" description="Intradiol ring-cleavage dioxygenases" evidence="2">
    <location>
        <begin position="55"/>
        <end position="182"/>
    </location>
</feature>
<keyword evidence="4" id="KW-1185">Reference proteome</keyword>
<dbReference type="PROSITE" id="PS51318">
    <property type="entry name" value="TAT"/>
    <property type="match status" value="1"/>
</dbReference>
<feature type="signal peptide" evidence="1">
    <location>
        <begin position="1"/>
        <end position="30"/>
    </location>
</feature>
<reference evidence="3" key="1">
    <citation type="submission" date="2023-06" db="EMBL/GenBank/DDBJ databases">
        <authorList>
            <person name="Zhang S."/>
        </authorList>
    </citation>
    <scope>NUCLEOTIDE SEQUENCE</scope>
    <source>
        <strain evidence="3">SG2303</strain>
    </source>
</reference>
<name>A0ABT7XJZ6_9NEIS</name>
<dbReference type="EMBL" id="JAUEDK010000005">
    <property type="protein sequence ID" value="MDN0074118.1"/>
    <property type="molecule type" value="Genomic_DNA"/>
</dbReference>
<gene>
    <name evidence="3" type="ORF">QU481_04350</name>
</gene>
<keyword evidence="1" id="KW-0732">Signal</keyword>
<dbReference type="RefSeq" id="WP_289828664.1">
    <property type="nucleotide sequence ID" value="NZ_JAUEDK010000005.1"/>
</dbReference>
<dbReference type="Proteomes" id="UP001168540">
    <property type="component" value="Unassembled WGS sequence"/>
</dbReference>
<evidence type="ECO:0000313" key="4">
    <source>
        <dbReference type="Proteomes" id="UP001168540"/>
    </source>
</evidence>
<protein>
    <submittedName>
        <fullName evidence="3">Intradiol ring-cleavage dioxygenase</fullName>
    </submittedName>
</protein>
<dbReference type="SUPFAM" id="SSF49482">
    <property type="entry name" value="Aromatic compound dioxygenase"/>
    <property type="match status" value="1"/>
</dbReference>
<dbReference type="InterPro" id="IPR015889">
    <property type="entry name" value="Intradiol_dOase_core"/>
</dbReference>
<proteinExistence type="predicted"/>